<reference evidence="7 8" key="1">
    <citation type="journal article" date="2018" name="New Phytol.">
        <title>Phylogenomics of Endogonaceae and evolution of mycorrhizas within Mucoromycota.</title>
        <authorList>
            <person name="Chang Y."/>
            <person name="Desiro A."/>
            <person name="Na H."/>
            <person name="Sandor L."/>
            <person name="Lipzen A."/>
            <person name="Clum A."/>
            <person name="Barry K."/>
            <person name="Grigoriev I.V."/>
            <person name="Martin F.M."/>
            <person name="Stajich J.E."/>
            <person name="Smith M.E."/>
            <person name="Bonito G."/>
            <person name="Spatafora J.W."/>
        </authorList>
    </citation>
    <scope>NUCLEOTIDE SEQUENCE [LARGE SCALE GENOMIC DNA]</scope>
    <source>
        <strain evidence="7 8">GMNB39</strain>
    </source>
</reference>
<protein>
    <submittedName>
        <fullName evidence="7">Calcium-activated chloride channel-domain-containing protein</fullName>
    </submittedName>
</protein>
<organism evidence="7 8">
    <name type="scientific">Jimgerdemannia flammicorona</name>
    <dbReference type="NCBI Taxonomy" id="994334"/>
    <lineage>
        <taxon>Eukaryota</taxon>
        <taxon>Fungi</taxon>
        <taxon>Fungi incertae sedis</taxon>
        <taxon>Mucoromycota</taxon>
        <taxon>Mucoromycotina</taxon>
        <taxon>Endogonomycetes</taxon>
        <taxon>Endogonales</taxon>
        <taxon>Endogonaceae</taxon>
        <taxon>Jimgerdemannia</taxon>
    </lineage>
</organism>
<dbReference type="PANTHER" id="PTHR12308">
    <property type="entry name" value="ANOCTAMIN"/>
    <property type="match status" value="1"/>
</dbReference>
<dbReference type="EMBL" id="RBNI01025556">
    <property type="protein sequence ID" value="RUO95819.1"/>
    <property type="molecule type" value="Genomic_DNA"/>
</dbReference>
<evidence type="ECO:0000313" key="8">
    <source>
        <dbReference type="Proteomes" id="UP000268093"/>
    </source>
</evidence>
<sequence>MLNDWENHRTETDYESSLVSKIFITNFLTGYLSLFLIAWVYIPFGEAITPYLTLANIPHHHKPVGPERLKAQVAYFVIVGQVINFATEVVVPYLLRFAIGEAKEKITGEKVHTDSGADKAEEAAFLRRVRAEVALRNYDVYEDYAEMTVQRLLTWLSSITTSSLAYLFSPTTDINSPYTPLFTLLAIFLGEHLFIVAQHTITNLFALLPSNADNTVRRQEYALKKRWLDRVAGAAELVDGSVVIESEKAQAGVAGFWEETEDEEEGVQLIRAAFKNK</sequence>
<feature type="transmembrane region" description="Helical" evidence="5">
    <location>
        <begin position="21"/>
        <end position="42"/>
    </location>
</feature>
<evidence type="ECO:0000256" key="3">
    <source>
        <dbReference type="ARBA" id="ARBA00022989"/>
    </source>
</evidence>
<dbReference type="PANTHER" id="PTHR12308:SF73">
    <property type="entry name" value="ANOCTAMIN"/>
    <property type="match status" value="1"/>
</dbReference>
<feature type="transmembrane region" description="Helical" evidence="5">
    <location>
        <begin position="73"/>
        <end position="95"/>
    </location>
</feature>
<dbReference type="InterPro" id="IPR007632">
    <property type="entry name" value="Anoctamin"/>
</dbReference>
<dbReference type="AlphaFoldDB" id="A0A432ZZK4"/>
<accession>A0A432ZZK4</accession>
<evidence type="ECO:0000256" key="5">
    <source>
        <dbReference type="SAM" id="Phobius"/>
    </source>
</evidence>
<keyword evidence="2 5" id="KW-0812">Transmembrane</keyword>
<evidence type="ECO:0000313" key="7">
    <source>
        <dbReference type="EMBL" id="RUO95819.1"/>
    </source>
</evidence>
<dbReference type="GO" id="GO:0016020">
    <property type="term" value="C:membrane"/>
    <property type="evidence" value="ECO:0007669"/>
    <property type="project" value="UniProtKB-SubCell"/>
</dbReference>
<dbReference type="Pfam" id="PF04547">
    <property type="entry name" value="Anoctamin"/>
    <property type="match status" value="1"/>
</dbReference>
<dbReference type="GO" id="GO:0005254">
    <property type="term" value="F:chloride channel activity"/>
    <property type="evidence" value="ECO:0007669"/>
    <property type="project" value="TreeGrafter"/>
</dbReference>
<dbReference type="OrthoDB" id="296386at2759"/>
<evidence type="ECO:0000259" key="6">
    <source>
        <dbReference type="Pfam" id="PF04547"/>
    </source>
</evidence>
<gene>
    <name evidence="7" type="ORF">BC936DRAFT_143165</name>
</gene>
<comment type="subcellular location">
    <subcellularLocation>
        <location evidence="1">Membrane</location>
        <topology evidence="1">Multi-pass membrane protein</topology>
    </subcellularLocation>
</comment>
<evidence type="ECO:0000256" key="1">
    <source>
        <dbReference type="ARBA" id="ARBA00004141"/>
    </source>
</evidence>
<comment type="caution">
    <text evidence="7">The sequence shown here is derived from an EMBL/GenBank/DDBJ whole genome shotgun (WGS) entry which is preliminary data.</text>
</comment>
<evidence type="ECO:0000256" key="2">
    <source>
        <dbReference type="ARBA" id="ARBA00022692"/>
    </source>
</evidence>
<proteinExistence type="predicted"/>
<feature type="domain" description="Anoctamin transmembrane" evidence="6">
    <location>
        <begin position="2"/>
        <end position="150"/>
    </location>
</feature>
<dbReference type="Proteomes" id="UP000268093">
    <property type="component" value="Unassembled WGS sequence"/>
</dbReference>
<dbReference type="GO" id="GO:0032541">
    <property type="term" value="C:cortical endoplasmic reticulum"/>
    <property type="evidence" value="ECO:0007669"/>
    <property type="project" value="TreeGrafter"/>
</dbReference>
<dbReference type="InterPro" id="IPR049452">
    <property type="entry name" value="Anoctamin_TM"/>
</dbReference>
<keyword evidence="8" id="KW-1185">Reference proteome</keyword>
<keyword evidence="4 5" id="KW-0472">Membrane</keyword>
<name>A0A432ZZK4_9FUNG</name>
<evidence type="ECO:0000256" key="4">
    <source>
        <dbReference type="ARBA" id="ARBA00023136"/>
    </source>
</evidence>
<keyword evidence="3 5" id="KW-1133">Transmembrane helix</keyword>